<protein>
    <submittedName>
        <fullName evidence="3">Reverse transcriptase domain-containing protein</fullName>
    </submittedName>
</protein>
<keyword evidence="3" id="KW-0548">Nucleotidyltransferase</keyword>
<dbReference type="Gene3D" id="2.40.70.10">
    <property type="entry name" value="Acid Proteases"/>
    <property type="match status" value="1"/>
</dbReference>
<accession>A0A6L2J5U4</accession>
<dbReference type="AlphaFoldDB" id="A0A6L2J5U4"/>
<dbReference type="EMBL" id="BKCJ010000312">
    <property type="protein sequence ID" value="GEU32030.1"/>
    <property type="molecule type" value="Genomic_DNA"/>
</dbReference>
<evidence type="ECO:0000256" key="2">
    <source>
        <dbReference type="SAM" id="MobiDB-lite"/>
    </source>
</evidence>
<keyword evidence="1" id="KW-0175">Coiled coil</keyword>
<feature type="compositionally biased region" description="Low complexity" evidence="2">
    <location>
        <begin position="12"/>
        <end position="30"/>
    </location>
</feature>
<feature type="coiled-coil region" evidence="1">
    <location>
        <begin position="154"/>
        <end position="183"/>
    </location>
</feature>
<feature type="region of interest" description="Disordered" evidence="2">
    <location>
        <begin position="1"/>
        <end position="92"/>
    </location>
</feature>
<dbReference type="InterPro" id="IPR032567">
    <property type="entry name" value="RTL1-rel"/>
</dbReference>
<evidence type="ECO:0000313" key="3">
    <source>
        <dbReference type="EMBL" id="GEU32030.1"/>
    </source>
</evidence>
<dbReference type="PANTHER" id="PTHR15503">
    <property type="entry name" value="LDOC1 RELATED"/>
    <property type="match status" value="1"/>
</dbReference>
<reference evidence="3" key="1">
    <citation type="journal article" date="2019" name="Sci. Rep.">
        <title>Draft genome of Tanacetum cinerariifolium, the natural source of mosquito coil.</title>
        <authorList>
            <person name="Yamashiro T."/>
            <person name="Shiraishi A."/>
            <person name="Satake H."/>
            <person name="Nakayama K."/>
        </authorList>
    </citation>
    <scope>NUCLEOTIDE SEQUENCE</scope>
</reference>
<dbReference type="InterPro" id="IPR021109">
    <property type="entry name" value="Peptidase_aspartic_dom_sf"/>
</dbReference>
<evidence type="ECO:0000256" key="1">
    <source>
        <dbReference type="SAM" id="Coils"/>
    </source>
</evidence>
<keyword evidence="3" id="KW-0695">RNA-directed DNA polymerase</keyword>
<comment type="caution">
    <text evidence="3">The sequence shown here is derived from an EMBL/GenBank/DDBJ whole genome shotgun (WGS) entry which is preliminary data.</text>
</comment>
<feature type="compositionally biased region" description="Acidic residues" evidence="2">
    <location>
        <begin position="31"/>
        <end position="67"/>
    </location>
</feature>
<name>A0A6L2J5U4_TANCI</name>
<organism evidence="3">
    <name type="scientific">Tanacetum cinerariifolium</name>
    <name type="common">Dalmatian daisy</name>
    <name type="synonym">Chrysanthemum cinerariifolium</name>
    <dbReference type="NCBI Taxonomy" id="118510"/>
    <lineage>
        <taxon>Eukaryota</taxon>
        <taxon>Viridiplantae</taxon>
        <taxon>Streptophyta</taxon>
        <taxon>Embryophyta</taxon>
        <taxon>Tracheophyta</taxon>
        <taxon>Spermatophyta</taxon>
        <taxon>Magnoliopsida</taxon>
        <taxon>eudicotyledons</taxon>
        <taxon>Gunneridae</taxon>
        <taxon>Pentapetalae</taxon>
        <taxon>asterids</taxon>
        <taxon>campanulids</taxon>
        <taxon>Asterales</taxon>
        <taxon>Asteraceae</taxon>
        <taxon>Asteroideae</taxon>
        <taxon>Anthemideae</taxon>
        <taxon>Anthemidinae</taxon>
        <taxon>Tanacetum</taxon>
    </lineage>
</organism>
<keyword evidence="3" id="KW-0808">Transferase</keyword>
<sequence length="475" mass="53646">MVNVISSDYVDDVPVVTPNQNDDVPVVPEPVLEDEDEDSKEEEFEEEEDDPQKEEDDMEVDIEEDENKPELTYPYKKVDPLNPSLPASESEPEDVIKVENLIEHEDETVHASVHETMHALVEKKRKAKDKYYGKLILDLGNEVRSSVEQGTIAMEKLVEKLGSAEEKVECKKMKKELEEARLMPPKTAPLTQAAIRRMIKESVDAAIAAERARQANAGNDARGSGPVRGQDAAPTIHECTFAGFMKCNPTAFHGPALTWWNAKVGTMGLETNLKVKEYNIVAYTQRFNELALMCPRMVEPERVKVDAYIWGLTDNIKGEVTSSKPANLNEVVRMAHKLMEQKLQARDERILKGKKRNKPYFEIDLMPIELGTFDVIIGMDWLVKHDAVIICGKKVVRILYGNKTLIVKSDKGVSRQKVISCIKARKYVERGCDLFLAHVTEKKSREKQLEDVPIIREFPEELAGLPPGEASRVLN</sequence>
<dbReference type="GO" id="GO:0003964">
    <property type="term" value="F:RNA-directed DNA polymerase activity"/>
    <property type="evidence" value="ECO:0007669"/>
    <property type="project" value="UniProtKB-KW"/>
</dbReference>
<proteinExistence type="predicted"/>
<dbReference type="Pfam" id="PF08284">
    <property type="entry name" value="RVP_2"/>
    <property type="match status" value="1"/>
</dbReference>
<dbReference type="PANTHER" id="PTHR15503:SF45">
    <property type="entry name" value="RNA-DIRECTED DNA POLYMERASE HOMOLOG"/>
    <property type="match status" value="1"/>
</dbReference>
<gene>
    <name evidence="3" type="ORF">Tci_004008</name>
</gene>